<keyword evidence="2" id="KW-1185">Reference proteome</keyword>
<name>A0ACB9ZYH3_CATRO</name>
<evidence type="ECO:0000313" key="2">
    <source>
        <dbReference type="Proteomes" id="UP001060085"/>
    </source>
</evidence>
<sequence>MSKVVGETFVDTQCMIINRDMDSKCENRRRIGAQPIKTWSLMKQALRIRFGVANYERQIQDQPKSLKIDVMEETSKEDPCCIMNEKSIGIKEKQRVEEKESKKEEQRLKDIFILERVRKSIAMLMKLPLSLLVIPYELKKMKKELGAILEELPLFLEFYLSHVSIIGAFCVISFSGGLFLVVSYVSKCLSSYAFLENSLLHSGSMFDPSCYDLGVMNNASIESIVVGFVLDDAFFDILLDKYLGKFVKLMAMFPLSLILLWRIIMILIA</sequence>
<comment type="caution">
    <text evidence="1">The sequence shown here is derived from an EMBL/GenBank/DDBJ whole genome shotgun (WGS) entry which is preliminary data.</text>
</comment>
<dbReference type="Proteomes" id="UP001060085">
    <property type="component" value="Linkage Group LG07"/>
</dbReference>
<gene>
    <name evidence="1" type="ORF">M9H77_30885</name>
</gene>
<accession>A0ACB9ZYH3</accession>
<dbReference type="EMBL" id="CM044707">
    <property type="protein sequence ID" value="KAI5653698.1"/>
    <property type="molecule type" value="Genomic_DNA"/>
</dbReference>
<protein>
    <submittedName>
        <fullName evidence="1">Uncharacterized protein</fullName>
    </submittedName>
</protein>
<evidence type="ECO:0000313" key="1">
    <source>
        <dbReference type="EMBL" id="KAI5653698.1"/>
    </source>
</evidence>
<reference evidence="2" key="1">
    <citation type="journal article" date="2023" name="Nat. Plants">
        <title>Single-cell RNA sequencing provides a high-resolution roadmap for understanding the multicellular compartmentation of specialized metabolism.</title>
        <authorList>
            <person name="Sun S."/>
            <person name="Shen X."/>
            <person name="Li Y."/>
            <person name="Li Y."/>
            <person name="Wang S."/>
            <person name="Li R."/>
            <person name="Zhang H."/>
            <person name="Shen G."/>
            <person name="Guo B."/>
            <person name="Wei J."/>
            <person name="Xu J."/>
            <person name="St-Pierre B."/>
            <person name="Chen S."/>
            <person name="Sun C."/>
        </authorList>
    </citation>
    <scope>NUCLEOTIDE SEQUENCE [LARGE SCALE GENOMIC DNA]</scope>
</reference>
<proteinExistence type="predicted"/>
<organism evidence="1 2">
    <name type="scientific">Catharanthus roseus</name>
    <name type="common">Madagascar periwinkle</name>
    <name type="synonym">Vinca rosea</name>
    <dbReference type="NCBI Taxonomy" id="4058"/>
    <lineage>
        <taxon>Eukaryota</taxon>
        <taxon>Viridiplantae</taxon>
        <taxon>Streptophyta</taxon>
        <taxon>Embryophyta</taxon>
        <taxon>Tracheophyta</taxon>
        <taxon>Spermatophyta</taxon>
        <taxon>Magnoliopsida</taxon>
        <taxon>eudicotyledons</taxon>
        <taxon>Gunneridae</taxon>
        <taxon>Pentapetalae</taxon>
        <taxon>asterids</taxon>
        <taxon>lamiids</taxon>
        <taxon>Gentianales</taxon>
        <taxon>Apocynaceae</taxon>
        <taxon>Rauvolfioideae</taxon>
        <taxon>Vinceae</taxon>
        <taxon>Catharanthinae</taxon>
        <taxon>Catharanthus</taxon>
    </lineage>
</organism>